<feature type="domain" description="DNA mismatch repair proteins mutS family" evidence="4">
    <location>
        <begin position="335"/>
        <end position="516"/>
    </location>
</feature>
<gene>
    <name evidence="5" type="ordered locus">Acel_0734</name>
</gene>
<proteinExistence type="predicted"/>
<evidence type="ECO:0000256" key="1">
    <source>
        <dbReference type="ARBA" id="ARBA00022741"/>
    </source>
</evidence>
<dbReference type="PANTHER" id="PTHR11361">
    <property type="entry name" value="DNA MISMATCH REPAIR PROTEIN MUTS FAMILY MEMBER"/>
    <property type="match status" value="1"/>
</dbReference>
<dbReference type="GO" id="GO:0005524">
    <property type="term" value="F:ATP binding"/>
    <property type="evidence" value="ECO:0007669"/>
    <property type="project" value="UniProtKB-KW"/>
</dbReference>
<evidence type="ECO:0000313" key="6">
    <source>
        <dbReference type="Proteomes" id="UP000008221"/>
    </source>
</evidence>
<dbReference type="InterPro" id="IPR045076">
    <property type="entry name" value="MutS"/>
</dbReference>
<dbReference type="GO" id="GO:0005829">
    <property type="term" value="C:cytosol"/>
    <property type="evidence" value="ECO:0007669"/>
    <property type="project" value="TreeGrafter"/>
</dbReference>
<dbReference type="eggNOG" id="COG0249">
    <property type="taxonomic scope" value="Bacteria"/>
</dbReference>
<dbReference type="GO" id="GO:0006298">
    <property type="term" value="P:mismatch repair"/>
    <property type="evidence" value="ECO:0007669"/>
    <property type="project" value="InterPro"/>
</dbReference>
<dbReference type="EMBL" id="CP000481">
    <property type="protein sequence ID" value="ABK52507.1"/>
    <property type="molecule type" value="Genomic_DNA"/>
</dbReference>
<dbReference type="InterPro" id="IPR000432">
    <property type="entry name" value="DNA_mismatch_repair_MutS_C"/>
</dbReference>
<evidence type="ECO:0000256" key="2">
    <source>
        <dbReference type="ARBA" id="ARBA00022840"/>
    </source>
</evidence>
<evidence type="ECO:0000313" key="5">
    <source>
        <dbReference type="EMBL" id="ABK52507.1"/>
    </source>
</evidence>
<dbReference type="GO" id="GO:0140664">
    <property type="term" value="F:ATP-dependent DNA damage sensor activity"/>
    <property type="evidence" value="ECO:0007669"/>
    <property type="project" value="InterPro"/>
</dbReference>
<name>A0LSU7_ACIC1</name>
<evidence type="ECO:0000259" key="4">
    <source>
        <dbReference type="SMART" id="SM00534"/>
    </source>
</evidence>
<dbReference type="Pfam" id="PF00488">
    <property type="entry name" value="MutS_V"/>
    <property type="match status" value="1"/>
</dbReference>
<accession>A0LSU7</accession>
<dbReference type="Proteomes" id="UP000008221">
    <property type="component" value="Chromosome"/>
</dbReference>
<dbReference type="HOGENOM" id="CLU_036487_0_0_11"/>
<dbReference type="STRING" id="351607.Acel_0734"/>
<dbReference type="SMART" id="SM00534">
    <property type="entry name" value="MUTSac"/>
    <property type="match status" value="1"/>
</dbReference>
<dbReference type="KEGG" id="ace:Acel_0734"/>
<evidence type="ECO:0000256" key="3">
    <source>
        <dbReference type="ARBA" id="ARBA00023125"/>
    </source>
</evidence>
<keyword evidence="3" id="KW-0238">DNA-binding</keyword>
<organism evidence="5 6">
    <name type="scientific">Acidothermus cellulolyticus (strain ATCC 43068 / DSM 8971 / 11B)</name>
    <dbReference type="NCBI Taxonomy" id="351607"/>
    <lineage>
        <taxon>Bacteria</taxon>
        <taxon>Bacillati</taxon>
        <taxon>Actinomycetota</taxon>
        <taxon>Actinomycetes</taxon>
        <taxon>Acidothermales</taxon>
        <taxon>Acidothermaceae</taxon>
        <taxon>Acidothermus</taxon>
    </lineage>
</organism>
<keyword evidence="2" id="KW-0067">ATP-binding</keyword>
<dbReference type="OrthoDB" id="9808166at2"/>
<dbReference type="GO" id="GO:0030983">
    <property type="term" value="F:mismatched DNA binding"/>
    <property type="evidence" value="ECO:0007669"/>
    <property type="project" value="InterPro"/>
</dbReference>
<dbReference type="InParanoid" id="A0LSU7"/>
<sequence length="516" mass="57675">MTVLKERAAKPSVLFVDPTALAAVDEQPEFFKDLHLDEILDVILAGYEEYGLRPLFYQPLGDVDAVRYRHEVFRDLQDAGIREAVDAFTAALRDMRNAFAMSEKLSYPQQKQRWFLDAALIYCNAVASLARRFSRMPLGSRGLQALADYLQGYVASPAFTRLARDARSVSDALAGVRYAVHIKGSQVRVQRYAGEPEYSAEVTETFARFQQRTGADYRVTFSESAYMDHVEARIADLVAALYPAEFTALVTFTEVHADFLDPVVAAFDRDIHFYLAYLRHVERLTRGGLPFCYPELSTTSKETVVRGGYDLALAMTRDGEPGAIVGNDFSLDGGERVIVVTGPNSGGKTTFARMFGQVHYLASLGLPVPARAARLFLPDRVFTHFEREEQLATLRGKLDDELVRLRDILAHATARSVIVMNESFSSTALRDARYLGAEILRRVLGLDAIGVYVTFVDELASIDGRIVSMVGIVDPRDPARRTYRFERRPADGRAYALAVAAKYGLTYEQLRRRVAS</sequence>
<protein>
    <submittedName>
        <fullName evidence="5">DNA mismatch repair protein MutS domain protein</fullName>
    </submittedName>
</protein>
<dbReference type="RefSeq" id="WP_011719570.1">
    <property type="nucleotide sequence ID" value="NC_008578.1"/>
</dbReference>
<keyword evidence="6" id="KW-1185">Reference proteome</keyword>
<dbReference type="SUPFAM" id="SSF52540">
    <property type="entry name" value="P-loop containing nucleoside triphosphate hydrolases"/>
    <property type="match status" value="1"/>
</dbReference>
<dbReference type="PANTHER" id="PTHR11361:SF34">
    <property type="entry name" value="DNA MISMATCH REPAIR PROTEIN MSH1, MITOCHONDRIAL"/>
    <property type="match status" value="1"/>
</dbReference>
<dbReference type="AlphaFoldDB" id="A0LSU7"/>
<dbReference type="Gene3D" id="3.40.50.300">
    <property type="entry name" value="P-loop containing nucleotide triphosphate hydrolases"/>
    <property type="match status" value="1"/>
</dbReference>
<dbReference type="InterPro" id="IPR027417">
    <property type="entry name" value="P-loop_NTPase"/>
</dbReference>
<reference evidence="5 6" key="1">
    <citation type="journal article" date="2009" name="Genome Res.">
        <title>Complete genome of the cellulolytic thermophile Acidothermus cellulolyticus 11B provides insights into its ecophysiological and evolutionary adaptations.</title>
        <authorList>
            <person name="Barabote R.D."/>
            <person name="Xie G."/>
            <person name="Leu D.H."/>
            <person name="Normand P."/>
            <person name="Necsulea A."/>
            <person name="Daubin V."/>
            <person name="Medigue C."/>
            <person name="Adney W.S."/>
            <person name="Xu X.C."/>
            <person name="Lapidus A."/>
            <person name="Parales R.E."/>
            <person name="Detter C."/>
            <person name="Pujic P."/>
            <person name="Bruce D."/>
            <person name="Lavire C."/>
            <person name="Challacombe J.F."/>
            <person name="Brettin T.S."/>
            <person name="Berry A.M."/>
        </authorList>
    </citation>
    <scope>NUCLEOTIDE SEQUENCE [LARGE SCALE GENOMIC DNA]</scope>
    <source>
        <strain evidence="6">ATCC 43068 / DSM 8971 / 11B</strain>
    </source>
</reference>
<keyword evidence="1" id="KW-0547">Nucleotide-binding</keyword>